<evidence type="ECO:0008006" key="7">
    <source>
        <dbReference type="Google" id="ProtNLM"/>
    </source>
</evidence>
<protein>
    <recommendedName>
        <fullName evidence="7">15-hydroxyprostaglandin dehydrogenase (NAD(+))</fullName>
    </recommendedName>
</protein>
<evidence type="ECO:0000313" key="5">
    <source>
        <dbReference type="EMBL" id="OJJ05936.1"/>
    </source>
</evidence>
<dbReference type="CDD" id="cd05323">
    <property type="entry name" value="ADH_SDR_c_like"/>
    <property type="match status" value="1"/>
</dbReference>
<dbReference type="GeneID" id="63730615"/>
<name>A0A1L9PWY6_ASPVE</name>
<keyword evidence="3" id="KW-0560">Oxidoreductase</keyword>
<proteinExistence type="inferred from homology"/>
<dbReference type="GO" id="GO:0044550">
    <property type="term" value="P:secondary metabolite biosynthetic process"/>
    <property type="evidence" value="ECO:0007669"/>
    <property type="project" value="UniProtKB-ARBA"/>
</dbReference>
<evidence type="ECO:0000313" key="6">
    <source>
        <dbReference type="Proteomes" id="UP000184073"/>
    </source>
</evidence>
<dbReference type="Proteomes" id="UP000184073">
    <property type="component" value="Unassembled WGS sequence"/>
</dbReference>
<comment type="similarity">
    <text evidence="1 4">Belongs to the short-chain dehydrogenases/reductases (SDR) family.</text>
</comment>
<dbReference type="PANTHER" id="PTHR44229">
    <property type="entry name" value="15-HYDROXYPROSTAGLANDIN DEHYDROGENASE [NAD(+)]"/>
    <property type="match status" value="1"/>
</dbReference>
<evidence type="ECO:0000256" key="1">
    <source>
        <dbReference type="ARBA" id="ARBA00006484"/>
    </source>
</evidence>
<evidence type="ECO:0000256" key="4">
    <source>
        <dbReference type="RuleBase" id="RU000363"/>
    </source>
</evidence>
<evidence type="ECO:0000256" key="2">
    <source>
        <dbReference type="ARBA" id="ARBA00022857"/>
    </source>
</evidence>
<dbReference type="AlphaFoldDB" id="A0A1L9PWY6"/>
<dbReference type="GO" id="GO:0016616">
    <property type="term" value="F:oxidoreductase activity, acting on the CH-OH group of donors, NAD or NADP as acceptor"/>
    <property type="evidence" value="ECO:0007669"/>
    <property type="project" value="TreeGrafter"/>
</dbReference>
<dbReference type="InterPro" id="IPR020904">
    <property type="entry name" value="Sc_DH/Rdtase_CS"/>
</dbReference>
<dbReference type="Gene3D" id="3.40.50.720">
    <property type="entry name" value="NAD(P)-binding Rossmann-like Domain"/>
    <property type="match status" value="1"/>
</dbReference>
<dbReference type="STRING" id="1036611.A0A1L9PWY6"/>
<dbReference type="RefSeq" id="XP_040671698.1">
    <property type="nucleotide sequence ID" value="XM_040815104.1"/>
</dbReference>
<dbReference type="PRINTS" id="PR00080">
    <property type="entry name" value="SDRFAMILY"/>
</dbReference>
<dbReference type="InterPro" id="IPR036291">
    <property type="entry name" value="NAD(P)-bd_dom_sf"/>
</dbReference>
<dbReference type="OrthoDB" id="5371740at2759"/>
<evidence type="ECO:0000256" key="3">
    <source>
        <dbReference type="ARBA" id="ARBA00023002"/>
    </source>
</evidence>
<dbReference type="VEuPathDB" id="FungiDB:ASPVEDRAFT_55694"/>
<accession>A0A1L9PWY6</accession>
<reference evidence="6" key="1">
    <citation type="journal article" date="2017" name="Genome Biol.">
        <title>Comparative genomics reveals high biological diversity and specific adaptations in the industrially and medically important fungal genus Aspergillus.</title>
        <authorList>
            <person name="de Vries R.P."/>
            <person name="Riley R."/>
            <person name="Wiebenga A."/>
            <person name="Aguilar-Osorio G."/>
            <person name="Amillis S."/>
            <person name="Uchima C.A."/>
            <person name="Anderluh G."/>
            <person name="Asadollahi M."/>
            <person name="Askin M."/>
            <person name="Barry K."/>
            <person name="Battaglia E."/>
            <person name="Bayram O."/>
            <person name="Benocci T."/>
            <person name="Braus-Stromeyer S.A."/>
            <person name="Caldana C."/>
            <person name="Canovas D."/>
            <person name="Cerqueira G.C."/>
            <person name="Chen F."/>
            <person name="Chen W."/>
            <person name="Choi C."/>
            <person name="Clum A."/>
            <person name="Dos Santos R.A."/>
            <person name="Damasio A.R."/>
            <person name="Diallinas G."/>
            <person name="Emri T."/>
            <person name="Fekete E."/>
            <person name="Flipphi M."/>
            <person name="Freyberg S."/>
            <person name="Gallo A."/>
            <person name="Gournas C."/>
            <person name="Habgood R."/>
            <person name="Hainaut M."/>
            <person name="Harispe M.L."/>
            <person name="Henrissat B."/>
            <person name="Hilden K.S."/>
            <person name="Hope R."/>
            <person name="Hossain A."/>
            <person name="Karabika E."/>
            <person name="Karaffa L."/>
            <person name="Karanyi Z."/>
            <person name="Krasevec N."/>
            <person name="Kuo A."/>
            <person name="Kusch H."/>
            <person name="LaButti K."/>
            <person name="Lagendijk E.L."/>
            <person name="Lapidus A."/>
            <person name="Levasseur A."/>
            <person name="Lindquist E."/>
            <person name="Lipzen A."/>
            <person name="Logrieco A.F."/>
            <person name="MacCabe A."/>
            <person name="Maekelae M.R."/>
            <person name="Malavazi I."/>
            <person name="Melin P."/>
            <person name="Meyer V."/>
            <person name="Mielnichuk N."/>
            <person name="Miskei M."/>
            <person name="Molnar A.P."/>
            <person name="Mule G."/>
            <person name="Ngan C.Y."/>
            <person name="Orejas M."/>
            <person name="Orosz E."/>
            <person name="Ouedraogo J.P."/>
            <person name="Overkamp K.M."/>
            <person name="Park H.-S."/>
            <person name="Perrone G."/>
            <person name="Piumi F."/>
            <person name="Punt P.J."/>
            <person name="Ram A.F."/>
            <person name="Ramon A."/>
            <person name="Rauscher S."/>
            <person name="Record E."/>
            <person name="Riano-Pachon D.M."/>
            <person name="Robert V."/>
            <person name="Roehrig J."/>
            <person name="Ruller R."/>
            <person name="Salamov A."/>
            <person name="Salih N.S."/>
            <person name="Samson R.A."/>
            <person name="Sandor E."/>
            <person name="Sanguinetti M."/>
            <person name="Schuetze T."/>
            <person name="Sepcic K."/>
            <person name="Shelest E."/>
            <person name="Sherlock G."/>
            <person name="Sophianopoulou V."/>
            <person name="Squina F.M."/>
            <person name="Sun H."/>
            <person name="Susca A."/>
            <person name="Todd R.B."/>
            <person name="Tsang A."/>
            <person name="Unkles S.E."/>
            <person name="van de Wiele N."/>
            <person name="van Rossen-Uffink D."/>
            <person name="Oliveira J.V."/>
            <person name="Vesth T.C."/>
            <person name="Visser J."/>
            <person name="Yu J.-H."/>
            <person name="Zhou M."/>
            <person name="Andersen M.R."/>
            <person name="Archer D.B."/>
            <person name="Baker S.E."/>
            <person name="Benoit I."/>
            <person name="Brakhage A.A."/>
            <person name="Braus G.H."/>
            <person name="Fischer R."/>
            <person name="Frisvad J.C."/>
            <person name="Goldman G.H."/>
            <person name="Houbraken J."/>
            <person name="Oakley B."/>
            <person name="Pocsi I."/>
            <person name="Scazzocchio C."/>
            <person name="Seiboth B."/>
            <person name="vanKuyk P.A."/>
            <person name="Wortman J."/>
            <person name="Dyer P.S."/>
            <person name="Grigoriev I.V."/>
        </authorList>
    </citation>
    <scope>NUCLEOTIDE SEQUENCE [LARGE SCALE GENOMIC DNA]</scope>
    <source>
        <strain evidence="6">CBS 583.65</strain>
    </source>
</reference>
<dbReference type="Pfam" id="PF00106">
    <property type="entry name" value="adh_short"/>
    <property type="match status" value="1"/>
</dbReference>
<dbReference type="GO" id="GO:0005737">
    <property type="term" value="C:cytoplasm"/>
    <property type="evidence" value="ECO:0007669"/>
    <property type="project" value="TreeGrafter"/>
</dbReference>
<dbReference type="SUPFAM" id="SSF51735">
    <property type="entry name" value="NAD(P)-binding Rossmann-fold domains"/>
    <property type="match status" value="1"/>
</dbReference>
<keyword evidence="2" id="KW-0521">NADP</keyword>
<dbReference type="PROSITE" id="PS00061">
    <property type="entry name" value="ADH_SHORT"/>
    <property type="match status" value="1"/>
</dbReference>
<dbReference type="PANTHER" id="PTHR44229:SF4">
    <property type="entry name" value="15-HYDROXYPROSTAGLANDIN DEHYDROGENASE [NAD(+)]"/>
    <property type="match status" value="1"/>
</dbReference>
<sequence>MAQRVAVITGAASGIGLAVTKHLVAKGWRVAMADINGDSGQKIATELGDQVVFCLTDVSSYSQQASLFEKAFSWGDGRLDLFAANAGIADTQFLHENDYQYANDGQPLPFELKGLDVNLTAVIQGLWLFKHYARRNKLAGGKVVITSSSAGLYAMETNPIYTASKHALVGLTRALGPVLQRQNIQLNAICPAFVPTGLCPEGMLDRFPKEHITPMSTVIKAYDTFLEDDRLCGQIVELSLDKLYFRTQPDYPNESQRWLGEESASFWEEAYKAPVGS</sequence>
<dbReference type="EMBL" id="KV878134">
    <property type="protein sequence ID" value="OJJ05936.1"/>
    <property type="molecule type" value="Genomic_DNA"/>
</dbReference>
<keyword evidence="6" id="KW-1185">Reference proteome</keyword>
<gene>
    <name evidence="5" type="ORF">ASPVEDRAFT_55694</name>
</gene>
<dbReference type="PRINTS" id="PR00081">
    <property type="entry name" value="GDHRDH"/>
</dbReference>
<dbReference type="InterPro" id="IPR002347">
    <property type="entry name" value="SDR_fam"/>
</dbReference>
<organism evidence="5 6">
    <name type="scientific">Aspergillus versicolor CBS 583.65</name>
    <dbReference type="NCBI Taxonomy" id="1036611"/>
    <lineage>
        <taxon>Eukaryota</taxon>
        <taxon>Fungi</taxon>
        <taxon>Dikarya</taxon>
        <taxon>Ascomycota</taxon>
        <taxon>Pezizomycotina</taxon>
        <taxon>Eurotiomycetes</taxon>
        <taxon>Eurotiomycetidae</taxon>
        <taxon>Eurotiales</taxon>
        <taxon>Aspergillaceae</taxon>
        <taxon>Aspergillus</taxon>
        <taxon>Aspergillus subgen. Nidulantes</taxon>
    </lineage>
</organism>